<reference evidence="3 4" key="1">
    <citation type="submission" date="2018-08" db="EMBL/GenBank/DDBJ databases">
        <title>Actinomadura jelena sp. nov., a novel Actinomycete isolated from soil in Chad.</title>
        <authorList>
            <person name="Shi L."/>
        </authorList>
    </citation>
    <scope>NUCLEOTIDE SEQUENCE [LARGE SCALE GENOMIC DNA]</scope>
    <source>
        <strain evidence="3 4">NEAU-G17</strain>
    </source>
</reference>
<accession>A0A372JB74</accession>
<comment type="caution">
    <text evidence="3">The sequence shown here is derived from an EMBL/GenBank/DDBJ whole genome shotgun (WGS) entry which is preliminary data.</text>
</comment>
<gene>
    <name evidence="3" type="ORF">DZF91_33695</name>
</gene>
<dbReference type="EMBL" id="QURH01000987">
    <property type="protein sequence ID" value="RFU37285.1"/>
    <property type="molecule type" value="Genomic_DNA"/>
</dbReference>
<protein>
    <submittedName>
        <fullName evidence="3">DUF349 domain-containing protein</fullName>
    </submittedName>
</protein>
<dbReference type="InterPro" id="IPR007139">
    <property type="entry name" value="DUF349"/>
</dbReference>
<dbReference type="AlphaFoldDB" id="A0A372JB74"/>
<feature type="coiled-coil region" evidence="1">
    <location>
        <begin position="213"/>
        <end position="240"/>
    </location>
</feature>
<organism evidence="3 4">
    <name type="scientific">Actinomadura logoneensis</name>
    <dbReference type="NCBI Taxonomy" id="2293572"/>
    <lineage>
        <taxon>Bacteria</taxon>
        <taxon>Bacillati</taxon>
        <taxon>Actinomycetota</taxon>
        <taxon>Actinomycetes</taxon>
        <taxon>Streptosporangiales</taxon>
        <taxon>Thermomonosporaceae</taxon>
        <taxon>Actinomadura</taxon>
    </lineage>
</organism>
<proteinExistence type="predicted"/>
<evidence type="ECO:0000256" key="2">
    <source>
        <dbReference type="SAM" id="MobiDB-lite"/>
    </source>
</evidence>
<evidence type="ECO:0000313" key="4">
    <source>
        <dbReference type="Proteomes" id="UP000261811"/>
    </source>
</evidence>
<name>A0A372JB74_9ACTN</name>
<keyword evidence="1" id="KW-0175">Coiled coil</keyword>
<feature type="region of interest" description="Disordered" evidence="2">
    <location>
        <begin position="1"/>
        <end position="34"/>
    </location>
</feature>
<dbReference type="OrthoDB" id="5422202at2"/>
<keyword evidence="4" id="KW-1185">Reference proteome</keyword>
<evidence type="ECO:0000256" key="1">
    <source>
        <dbReference type="SAM" id="Coils"/>
    </source>
</evidence>
<evidence type="ECO:0000313" key="3">
    <source>
        <dbReference type="EMBL" id="RFU37285.1"/>
    </source>
</evidence>
<dbReference type="Pfam" id="PF03993">
    <property type="entry name" value="DUF349"/>
    <property type="match status" value="3"/>
</dbReference>
<dbReference type="Proteomes" id="UP000261811">
    <property type="component" value="Unassembled WGS sequence"/>
</dbReference>
<sequence>MSVDTTAQPAAHTIGPAIQEARVSSATDPWGRVDEDGTVYVRTADGERVVGSWQAGAPEEALGYFRRKYDALVTEIGLLEQRVRTTDLQPQQAQQSIAKLREQVTGAHAVGDLDALVRRLDGLDELVGKRREEVKARREHARHEAREVKERIVAEAERIAAEETHWKNGGERLRQLVEEWKAAERVDRPTETALWKRLSAARNAFTKRRKAYFSTLDDQREDARREKERLVAEAEAMSGSTEWGDTAAAYRDLMRRWKLAGRASREVEEELWARFKGAQDVFFQARSAAFAERDAELRVNAEEKERILAEAEKLLPVTDVRAARQALRGIQERWEAAGMVPRDMRDRLEGRLRKVEETVRTAEESEWRRTNPEARARAEATVNQLRASIEQLEKRLEKARASGRDKDVREAEEALDARRAWLSEAERTLAEFS</sequence>
<feature type="coiled-coil region" evidence="1">
    <location>
        <begin position="345"/>
        <end position="402"/>
    </location>
</feature>